<dbReference type="RefSeq" id="WP_154471653.1">
    <property type="nucleotide sequence ID" value="NZ_VUMD01000004.1"/>
</dbReference>
<gene>
    <name evidence="2" type="ORF">FYJ39_06190</name>
</gene>
<evidence type="ECO:0000313" key="3">
    <source>
        <dbReference type="Proteomes" id="UP000429958"/>
    </source>
</evidence>
<feature type="compositionally biased region" description="Polar residues" evidence="1">
    <location>
        <begin position="1"/>
        <end position="16"/>
    </location>
</feature>
<sequence length="59" mass="6372">MKSEYNPISTTESSIIQEAWGTSPKRKSPARQGVPGQGFAGSVATLPMFAVRNNRIAIH</sequence>
<proteinExistence type="predicted"/>
<evidence type="ECO:0000256" key="1">
    <source>
        <dbReference type="SAM" id="MobiDB-lite"/>
    </source>
</evidence>
<dbReference type="EMBL" id="VUMD01000004">
    <property type="protein sequence ID" value="MSS36168.1"/>
    <property type="molecule type" value="Genomic_DNA"/>
</dbReference>
<keyword evidence="3" id="KW-1185">Reference proteome</keyword>
<organism evidence="2 3">
    <name type="scientific">Clostridium porci</name>
    <dbReference type="NCBI Taxonomy" id="2605778"/>
    <lineage>
        <taxon>Bacteria</taxon>
        <taxon>Bacillati</taxon>
        <taxon>Bacillota</taxon>
        <taxon>Clostridia</taxon>
        <taxon>Eubacteriales</taxon>
        <taxon>Clostridiaceae</taxon>
        <taxon>Clostridium</taxon>
    </lineage>
</organism>
<reference evidence="2 3" key="1">
    <citation type="submission" date="2019-08" db="EMBL/GenBank/DDBJ databases">
        <title>In-depth cultivation of the pig gut microbiome towards novel bacterial diversity and tailored functional studies.</title>
        <authorList>
            <person name="Wylensek D."/>
            <person name="Hitch T.C.A."/>
            <person name="Clavel T."/>
        </authorList>
    </citation>
    <scope>NUCLEOTIDE SEQUENCE [LARGE SCALE GENOMIC DNA]</scope>
    <source>
        <strain evidence="2 3">WCA-389-WT-23D1</strain>
    </source>
</reference>
<accession>A0A7X2NJY1</accession>
<dbReference type="Proteomes" id="UP000429958">
    <property type="component" value="Unassembled WGS sequence"/>
</dbReference>
<comment type="caution">
    <text evidence="2">The sequence shown here is derived from an EMBL/GenBank/DDBJ whole genome shotgun (WGS) entry which is preliminary data.</text>
</comment>
<name>A0A7X2NJY1_9CLOT</name>
<feature type="region of interest" description="Disordered" evidence="1">
    <location>
        <begin position="1"/>
        <end position="38"/>
    </location>
</feature>
<dbReference type="AlphaFoldDB" id="A0A7X2NJY1"/>
<evidence type="ECO:0000313" key="2">
    <source>
        <dbReference type="EMBL" id="MSS36168.1"/>
    </source>
</evidence>
<protein>
    <submittedName>
        <fullName evidence="2">Uncharacterized protein</fullName>
    </submittedName>
</protein>